<organism evidence="6 7">
    <name type="scientific">Leptidea sinapis</name>
    <dbReference type="NCBI Taxonomy" id="189913"/>
    <lineage>
        <taxon>Eukaryota</taxon>
        <taxon>Metazoa</taxon>
        <taxon>Ecdysozoa</taxon>
        <taxon>Arthropoda</taxon>
        <taxon>Hexapoda</taxon>
        <taxon>Insecta</taxon>
        <taxon>Pterygota</taxon>
        <taxon>Neoptera</taxon>
        <taxon>Endopterygota</taxon>
        <taxon>Lepidoptera</taxon>
        <taxon>Glossata</taxon>
        <taxon>Ditrysia</taxon>
        <taxon>Papilionoidea</taxon>
        <taxon>Pieridae</taxon>
        <taxon>Dismorphiinae</taxon>
        <taxon>Leptidea</taxon>
    </lineage>
</organism>
<dbReference type="AlphaFoldDB" id="A0A5E4PNY9"/>
<dbReference type="PROSITE" id="PS50089">
    <property type="entry name" value="ZF_RING_2"/>
    <property type="match status" value="1"/>
</dbReference>
<keyword evidence="1" id="KW-0479">Metal-binding</keyword>
<evidence type="ECO:0000259" key="5">
    <source>
        <dbReference type="PROSITE" id="PS50089"/>
    </source>
</evidence>
<dbReference type="PANTHER" id="PTHR23041:SF78">
    <property type="entry name" value="E3 UBIQUITIN-PROTEIN LIGASE RNF4"/>
    <property type="match status" value="1"/>
</dbReference>
<dbReference type="Proteomes" id="UP000324832">
    <property type="component" value="Unassembled WGS sequence"/>
</dbReference>
<accession>A0A5E4PNY9</accession>
<feature type="domain" description="RING-type" evidence="5">
    <location>
        <begin position="81"/>
        <end position="121"/>
    </location>
</feature>
<evidence type="ECO:0000313" key="6">
    <source>
        <dbReference type="EMBL" id="VVC87543.1"/>
    </source>
</evidence>
<keyword evidence="7" id="KW-1185">Reference proteome</keyword>
<keyword evidence="2 4" id="KW-0863">Zinc-finger</keyword>
<evidence type="ECO:0000256" key="3">
    <source>
        <dbReference type="ARBA" id="ARBA00022833"/>
    </source>
</evidence>
<keyword evidence="3" id="KW-0862">Zinc</keyword>
<dbReference type="PANTHER" id="PTHR23041">
    <property type="entry name" value="RING FINGER DOMAIN-CONTAINING"/>
    <property type="match status" value="1"/>
</dbReference>
<evidence type="ECO:0000256" key="4">
    <source>
        <dbReference type="PROSITE-ProRule" id="PRU00175"/>
    </source>
</evidence>
<dbReference type="EMBL" id="FZQP02000127">
    <property type="protein sequence ID" value="VVC87543.1"/>
    <property type="molecule type" value="Genomic_DNA"/>
</dbReference>
<dbReference type="GO" id="GO:0008270">
    <property type="term" value="F:zinc ion binding"/>
    <property type="evidence" value="ECO:0007669"/>
    <property type="project" value="UniProtKB-KW"/>
</dbReference>
<dbReference type="Pfam" id="PF13639">
    <property type="entry name" value="zf-RING_2"/>
    <property type="match status" value="1"/>
</dbReference>
<name>A0A5E4PNY9_9NEOP</name>
<protein>
    <recommendedName>
        <fullName evidence="5">RING-type domain-containing protein</fullName>
    </recommendedName>
</protein>
<proteinExistence type="predicted"/>
<evidence type="ECO:0000256" key="1">
    <source>
        <dbReference type="ARBA" id="ARBA00022723"/>
    </source>
</evidence>
<gene>
    <name evidence="6" type="ORF">LSINAPIS_LOCUS1122</name>
</gene>
<dbReference type="InterPro" id="IPR013083">
    <property type="entry name" value="Znf_RING/FYVE/PHD"/>
</dbReference>
<dbReference type="SUPFAM" id="SSF57850">
    <property type="entry name" value="RING/U-box"/>
    <property type="match status" value="1"/>
</dbReference>
<dbReference type="InterPro" id="IPR001841">
    <property type="entry name" value="Znf_RING"/>
</dbReference>
<dbReference type="OrthoDB" id="6105938at2759"/>
<sequence>MVEYHDNGAVIDLTDSFTLVNHYALSNSIIEVDDTDDSIIINVEENTSAVRKTTKQFGQGSNIEKNTTRTPEELPLKVGVCAICLEQLGKTQPGTTKCGHVFCLKCLEKALRRDKKCPHCRTVLKGANAYHKIFLPIGI</sequence>
<evidence type="ECO:0000313" key="7">
    <source>
        <dbReference type="Proteomes" id="UP000324832"/>
    </source>
</evidence>
<dbReference type="SMART" id="SM00184">
    <property type="entry name" value="RING"/>
    <property type="match status" value="1"/>
</dbReference>
<dbReference type="Gene3D" id="3.30.40.10">
    <property type="entry name" value="Zinc/RING finger domain, C3HC4 (zinc finger)"/>
    <property type="match status" value="1"/>
</dbReference>
<dbReference type="InterPro" id="IPR017907">
    <property type="entry name" value="Znf_RING_CS"/>
</dbReference>
<dbReference type="PROSITE" id="PS00518">
    <property type="entry name" value="ZF_RING_1"/>
    <property type="match status" value="1"/>
</dbReference>
<evidence type="ECO:0000256" key="2">
    <source>
        <dbReference type="ARBA" id="ARBA00022771"/>
    </source>
</evidence>
<reference evidence="6 7" key="1">
    <citation type="submission" date="2017-07" db="EMBL/GenBank/DDBJ databases">
        <authorList>
            <person name="Talla V."/>
            <person name="Backstrom N."/>
        </authorList>
    </citation>
    <scope>NUCLEOTIDE SEQUENCE [LARGE SCALE GENOMIC DNA]</scope>
</reference>
<dbReference type="InterPro" id="IPR047134">
    <property type="entry name" value="RNF4"/>
</dbReference>